<feature type="domain" description="GGDEF" evidence="2">
    <location>
        <begin position="307"/>
        <end position="440"/>
    </location>
</feature>
<dbReference type="Pfam" id="PF00990">
    <property type="entry name" value="GGDEF"/>
    <property type="match status" value="1"/>
</dbReference>
<dbReference type="InterPro" id="IPR035919">
    <property type="entry name" value="EAL_sf"/>
</dbReference>
<dbReference type="Gene3D" id="3.20.20.450">
    <property type="entry name" value="EAL domain"/>
    <property type="match status" value="1"/>
</dbReference>
<organism evidence="3 4">
    <name type="scientific">Devosia oryzisoli</name>
    <dbReference type="NCBI Taxonomy" id="2774138"/>
    <lineage>
        <taxon>Bacteria</taxon>
        <taxon>Pseudomonadati</taxon>
        <taxon>Pseudomonadota</taxon>
        <taxon>Alphaproteobacteria</taxon>
        <taxon>Hyphomicrobiales</taxon>
        <taxon>Devosiaceae</taxon>
        <taxon>Devosia</taxon>
    </lineage>
</organism>
<sequence>MQGKSEGSVGEVAEKLLLDAALENIPYGFCVWSPQFRLLMWNKHYRDFYGFPEDAICRGMTLEEVVHLSCRLGNHSEHGPEEFYEHYSGELLNNRSGARAKSQEVVRGGRIIETAHIYSPQLGWVVTHEDITDEIALSESAQKRKLELERQNIRLDAAVNNISIGLCMMDARGRLVICNEPYARIYNLPVEYLRPGTQLENILGHLFDVGMSTGGTREQYIAWRREVIARREYGKTVHELNGRTIMMQHHPMKDGGWVSTHEDITEQKQNEARIRHLARHDALTDLPNRIEFLEQMAKAEAGLQRGEMSAVLYVDLDHFKAVNDTLGHAVGDEVIKQAAVRLWGTTRESDLLARLGGDEFAILLHPIESADTAARVADRIIKSMSAPMNIGGQQIEIGASVGIAVGPLDGITTDQLVKNADLALYKAKSEGRSTYHFFETGMDAELQQRRAIEAGLRLALPRNELRLMFQPLLGLAESRVTCVEALLRWDHDEQTISPSIFVPVAEETGLIVPIGNWVLHQACRAAASWPGDVRIAINLSPVQFRQKDLVAQVKAALFENGLPPARLELEITESLLLTDSEATIEALHELRAMGVRISMDDFGTGYSSLSYLRSFPFDKIKIDRSFMRDLTTRADSQAIIKAIIGLGHSLGMSTTAEGIETEEQLVMVREQGVSEVQGFLFSPPLSAAALANLLHSARAKGQARQKAS</sequence>
<dbReference type="Gene3D" id="3.30.70.270">
    <property type="match status" value="1"/>
</dbReference>
<dbReference type="SMART" id="SM00091">
    <property type="entry name" value="PAS"/>
    <property type="match status" value="2"/>
</dbReference>
<dbReference type="Pfam" id="PF12860">
    <property type="entry name" value="PAS_7"/>
    <property type="match status" value="2"/>
</dbReference>
<dbReference type="SMART" id="SM00052">
    <property type="entry name" value="EAL"/>
    <property type="match status" value="1"/>
</dbReference>
<dbReference type="Pfam" id="PF00563">
    <property type="entry name" value="EAL"/>
    <property type="match status" value="1"/>
</dbReference>
<dbReference type="RefSeq" id="WP_191776589.1">
    <property type="nucleotide sequence ID" value="NZ_JACYFU010000003.1"/>
</dbReference>
<gene>
    <name evidence="3" type="ORF">IC608_13735</name>
</gene>
<dbReference type="SUPFAM" id="SSF55073">
    <property type="entry name" value="Nucleotide cyclase"/>
    <property type="match status" value="1"/>
</dbReference>
<dbReference type="InterPro" id="IPR000160">
    <property type="entry name" value="GGDEF_dom"/>
</dbReference>
<dbReference type="InterPro" id="IPR035965">
    <property type="entry name" value="PAS-like_dom_sf"/>
</dbReference>
<dbReference type="InterPro" id="IPR043128">
    <property type="entry name" value="Rev_trsase/Diguanyl_cyclase"/>
</dbReference>
<dbReference type="AlphaFoldDB" id="A0A927FX57"/>
<proteinExistence type="predicted"/>
<dbReference type="PROSITE" id="PS50883">
    <property type="entry name" value="EAL"/>
    <property type="match status" value="1"/>
</dbReference>
<accession>A0A927FX57</accession>
<dbReference type="EMBL" id="JACYFU010000003">
    <property type="protein sequence ID" value="MBD8066533.1"/>
    <property type="molecule type" value="Genomic_DNA"/>
</dbReference>
<dbReference type="Proteomes" id="UP000654108">
    <property type="component" value="Unassembled WGS sequence"/>
</dbReference>
<dbReference type="InterPro" id="IPR001633">
    <property type="entry name" value="EAL_dom"/>
</dbReference>
<reference evidence="3" key="1">
    <citation type="submission" date="2020-09" db="EMBL/GenBank/DDBJ databases">
        <title>Genome seq and assembly of Devosia sp.</title>
        <authorList>
            <person name="Chhetri G."/>
        </authorList>
    </citation>
    <scope>NUCLEOTIDE SEQUENCE</scope>
    <source>
        <strain evidence="3">PTR5</strain>
    </source>
</reference>
<dbReference type="CDD" id="cd01948">
    <property type="entry name" value="EAL"/>
    <property type="match status" value="1"/>
</dbReference>
<dbReference type="Gene3D" id="3.30.450.20">
    <property type="entry name" value="PAS domain"/>
    <property type="match status" value="2"/>
</dbReference>
<dbReference type="CDD" id="cd01949">
    <property type="entry name" value="GGDEF"/>
    <property type="match status" value="1"/>
</dbReference>
<dbReference type="NCBIfam" id="TIGR00254">
    <property type="entry name" value="GGDEF"/>
    <property type="match status" value="1"/>
</dbReference>
<comment type="caution">
    <text evidence="3">The sequence shown here is derived from an EMBL/GenBank/DDBJ whole genome shotgun (WGS) entry which is preliminary data.</text>
</comment>
<dbReference type="InterPro" id="IPR029787">
    <property type="entry name" value="Nucleotide_cyclase"/>
</dbReference>
<dbReference type="PROSITE" id="PS50887">
    <property type="entry name" value="GGDEF"/>
    <property type="match status" value="1"/>
</dbReference>
<name>A0A927FX57_9HYPH</name>
<dbReference type="InterPro" id="IPR052155">
    <property type="entry name" value="Biofilm_reg_signaling"/>
</dbReference>
<feature type="domain" description="EAL" evidence="1">
    <location>
        <begin position="449"/>
        <end position="698"/>
    </location>
</feature>
<keyword evidence="4" id="KW-1185">Reference proteome</keyword>
<dbReference type="SUPFAM" id="SSF55785">
    <property type="entry name" value="PYP-like sensor domain (PAS domain)"/>
    <property type="match status" value="2"/>
</dbReference>
<dbReference type="InterPro" id="IPR000014">
    <property type="entry name" value="PAS"/>
</dbReference>
<evidence type="ECO:0000259" key="1">
    <source>
        <dbReference type="PROSITE" id="PS50883"/>
    </source>
</evidence>
<evidence type="ECO:0000313" key="4">
    <source>
        <dbReference type="Proteomes" id="UP000654108"/>
    </source>
</evidence>
<dbReference type="SMART" id="SM00267">
    <property type="entry name" value="GGDEF"/>
    <property type="match status" value="1"/>
</dbReference>
<dbReference type="PANTHER" id="PTHR44757">
    <property type="entry name" value="DIGUANYLATE CYCLASE DGCP"/>
    <property type="match status" value="1"/>
</dbReference>
<dbReference type="PANTHER" id="PTHR44757:SF2">
    <property type="entry name" value="BIOFILM ARCHITECTURE MAINTENANCE PROTEIN MBAA"/>
    <property type="match status" value="1"/>
</dbReference>
<protein>
    <submittedName>
        <fullName evidence="3">EAL domain-containing protein</fullName>
    </submittedName>
</protein>
<evidence type="ECO:0000313" key="3">
    <source>
        <dbReference type="EMBL" id="MBD8066533.1"/>
    </source>
</evidence>
<dbReference type="SUPFAM" id="SSF141868">
    <property type="entry name" value="EAL domain-like"/>
    <property type="match status" value="1"/>
</dbReference>
<evidence type="ECO:0000259" key="2">
    <source>
        <dbReference type="PROSITE" id="PS50887"/>
    </source>
</evidence>